<dbReference type="Gene3D" id="1.10.1450.10">
    <property type="entry name" value="Tetraspanin"/>
    <property type="match status" value="1"/>
</dbReference>
<comment type="similarity">
    <text evidence="2 7">Belongs to the tetraspanin (TM4SF) family.</text>
</comment>
<dbReference type="RefSeq" id="XP_019615350.1">
    <property type="nucleotide sequence ID" value="XM_019759791.1"/>
</dbReference>
<dbReference type="AlphaFoldDB" id="A0A6P4XFP9"/>
<dbReference type="RefSeq" id="XP_019615349.1">
    <property type="nucleotide sequence ID" value="XM_019759790.1"/>
</dbReference>
<comment type="subcellular location">
    <subcellularLocation>
        <location evidence="1 7">Membrane</location>
        <topology evidence="1 7">Multi-pass membrane protein</topology>
    </subcellularLocation>
</comment>
<gene>
    <name evidence="10 11" type="primary">LOC109463079</name>
</gene>
<dbReference type="PANTHER" id="PTHR19282">
    <property type="entry name" value="TETRASPANIN"/>
    <property type="match status" value="1"/>
</dbReference>
<evidence type="ECO:0000256" key="7">
    <source>
        <dbReference type="RuleBase" id="RU361218"/>
    </source>
</evidence>
<dbReference type="PIRSF" id="PIRSF002419">
    <property type="entry name" value="Tetraspanin"/>
    <property type="match status" value="1"/>
</dbReference>
<reference evidence="10 11" key="1">
    <citation type="submission" date="2025-04" db="UniProtKB">
        <authorList>
            <consortium name="RefSeq"/>
        </authorList>
    </citation>
    <scope>IDENTIFICATION</scope>
    <source>
        <tissue evidence="10 11">Gonad</tissue>
    </source>
</reference>
<dbReference type="KEGG" id="bbel:109463079"/>
<feature type="transmembrane region" description="Helical" evidence="7">
    <location>
        <begin position="88"/>
        <end position="113"/>
    </location>
</feature>
<proteinExistence type="inferred from homology"/>
<dbReference type="GeneID" id="109463079"/>
<organism evidence="9 11">
    <name type="scientific">Branchiostoma belcheri</name>
    <name type="common">Amphioxus</name>
    <dbReference type="NCBI Taxonomy" id="7741"/>
    <lineage>
        <taxon>Eukaryota</taxon>
        <taxon>Metazoa</taxon>
        <taxon>Chordata</taxon>
        <taxon>Cephalochordata</taxon>
        <taxon>Leptocardii</taxon>
        <taxon>Amphioxiformes</taxon>
        <taxon>Branchiostomatidae</taxon>
        <taxon>Branchiostoma</taxon>
    </lineage>
</organism>
<feature type="transmembrane region" description="Helical" evidence="7">
    <location>
        <begin position="54"/>
        <end position="76"/>
    </location>
</feature>
<dbReference type="GO" id="GO:0005886">
    <property type="term" value="C:plasma membrane"/>
    <property type="evidence" value="ECO:0007669"/>
    <property type="project" value="TreeGrafter"/>
</dbReference>
<accession>A0A6P4XFP9</accession>
<evidence type="ECO:0000256" key="6">
    <source>
        <dbReference type="PIRSR" id="PIRSR002419-1"/>
    </source>
</evidence>
<evidence type="ECO:0000256" key="3">
    <source>
        <dbReference type="ARBA" id="ARBA00022692"/>
    </source>
</evidence>
<dbReference type="SUPFAM" id="SSF48652">
    <property type="entry name" value="Tetraspanin"/>
    <property type="match status" value="1"/>
</dbReference>
<dbReference type="InterPro" id="IPR000301">
    <property type="entry name" value="Tetraspanin_animals"/>
</dbReference>
<protein>
    <recommendedName>
        <fullName evidence="7">Tetraspanin</fullName>
    </recommendedName>
</protein>
<dbReference type="Pfam" id="PF00335">
    <property type="entry name" value="Tetraspanin"/>
    <property type="match status" value="1"/>
</dbReference>
<evidence type="ECO:0000256" key="5">
    <source>
        <dbReference type="ARBA" id="ARBA00023136"/>
    </source>
</evidence>
<dbReference type="PRINTS" id="PR00259">
    <property type="entry name" value="TMFOUR"/>
</dbReference>
<keyword evidence="4 7" id="KW-1133">Transmembrane helix</keyword>
<evidence type="ECO:0000256" key="1">
    <source>
        <dbReference type="ARBA" id="ARBA00004141"/>
    </source>
</evidence>
<feature type="disulfide bond" evidence="6">
    <location>
        <begin position="143"/>
        <end position="159"/>
    </location>
</feature>
<dbReference type="InterPro" id="IPR008952">
    <property type="entry name" value="Tetraspanin_EC2_sf"/>
</dbReference>
<feature type="transmembrane region" description="Helical" evidence="7">
    <location>
        <begin position="213"/>
        <end position="235"/>
    </location>
</feature>
<dbReference type="Proteomes" id="UP000515135">
    <property type="component" value="Unplaced"/>
</dbReference>
<feature type="region of interest" description="Disordered" evidence="8">
    <location>
        <begin position="257"/>
        <end position="276"/>
    </location>
</feature>
<keyword evidence="9" id="KW-1185">Reference proteome</keyword>
<evidence type="ECO:0000256" key="4">
    <source>
        <dbReference type="ARBA" id="ARBA00022989"/>
    </source>
</evidence>
<sequence>MAGNSCIKCWFIFVNSLFLAIGVAVLGIGIWMLVDKTTSVPGLDTIIGYFRANAILTYISMALGGLMFLVGLIGTIGGCKDSTCLLKLFLSIAILLFLVQIAIVVILAVPQILTLLLPYFKVGWHTPANEVTRDLIQNQLQCCGFDGASEYGQTIPNSCLNITVTVATTAIPVGLATTPGTGTPASTPILIVAPTTDQPSNVYPDGCYSKLSAWFHSIAMYFYIAAGVLLALELWQMISVCCLNSAINNERKVGDTPMQMYPPSGRNRPNYNRPMY</sequence>
<evidence type="ECO:0000313" key="11">
    <source>
        <dbReference type="RefSeq" id="XP_019615350.1"/>
    </source>
</evidence>
<evidence type="ECO:0000256" key="8">
    <source>
        <dbReference type="SAM" id="MobiDB-lite"/>
    </source>
</evidence>
<keyword evidence="3 7" id="KW-0812">Transmembrane</keyword>
<evidence type="ECO:0000313" key="9">
    <source>
        <dbReference type="Proteomes" id="UP000515135"/>
    </source>
</evidence>
<name>A0A6P4XFP9_BRABE</name>
<dbReference type="InterPro" id="IPR018499">
    <property type="entry name" value="Tetraspanin/Peripherin"/>
</dbReference>
<keyword evidence="5 7" id="KW-0472">Membrane</keyword>
<feature type="transmembrane region" description="Helical" evidence="7">
    <location>
        <begin position="12"/>
        <end position="34"/>
    </location>
</feature>
<evidence type="ECO:0000313" key="10">
    <source>
        <dbReference type="RefSeq" id="XP_019615349.1"/>
    </source>
</evidence>
<dbReference type="PANTHER" id="PTHR19282:SF534">
    <property type="entry name" value="TETRASPANIN FAMILY-RELATED"/>
    <property type="match status" value="1"/>
</dbReference>
<keyword evidence="6" id="KW-1015">Disulfide bond</keyword>
<dbReference type="OrthoDB" id="5982705at2759"/>
<evidence type="ECO:0000256" key="2">
    <source>
        <dbReference type="ARBA" id="ARBA00006840"/>
    </source>
</evidence>